<dbReference type="EMBL" id="VYTZ01000017">
    <property type="protein sequence ID" value="KAA9374209.1"/>
    <property type="molecule type" value="Genomic_DNA"/>
</dbReference>
<dbReference type="PANTHER" id="PTHR10443">
    <property type="entry name" value="MICROSOMAL DIPEPTIDASE"/>
    <property type="match status" value="1"/>
</dbReference>
<dbReference type="InterPro" id="IPR008257">
    <property type="entry name" value="Pept_M19"/>
</dbReference>
<dbReference type="AlphaFoldDB" id="A0A5J5JVQ4"/>
<dbReference type="Proteomes" id="UP000327011">
    <property type="component" value="Unassembled WGS sequence"/>
</dbReference>
<protein>
    <submittedName>
        <fullName evidence="1">Peptidase</fullName>
    </submittedName>
</protein>
<reference evidence="1 2" key="1">
    <citation type="submission" date="2019-09" db="EMBL/GenBank/DDBJ databases">
        <title>Screening of Novel Bioactive Compounds from Soil-Associated.</title>
        <authorList>
            <person name="Gong X."/>
        </authorList>
    </citation>
    <scope>NUCLEOTIDE SEQUENCE [LARGE SCALE GENOMIC DNA]</scope>
    <source>
        <strain evidence="1 2">Gxj-6</strain>
    </source>
</reference>
<evidence type="ECO:0000313" key="1">
    <source>
        <dbReference type="EMBL" id="KAA9374209.1"/>
    </source>
</evidence>
<organism evidence="1 2">
    <name type="scientific">Microbispora cellulosiformans</name>
    <dbReference type="NCBI Taxonomy" id="2614688"/>
    <lineage>
        <taxon>Bacteria</taxon>
        <taxon>Bacillati</taxon>
        <taxon>Actinomycetota</taxon>
        <taxon>Actinomycetes</taxon>
        <taxon>Streptosporangiales</taxon>
        <taxon>Streptosporangiaceae</taxon>
        <taxon>Microbispora</taxon>
    </lineage>
</organism>
<dbReference type="Gene3D" id="3.20.20.140">
    <property type="entry name" value="Metal-dependent hydrolases"/>
    <property type="match status" value="1"/>
</dbReference>
<sequence>MTDQPWIFAGHSDFIAGLADYDTKAPLTGAPPAQVPPSDLGSTHGLGGGLFEVMVPPVDRLQMTKTDIGLQIEYPPQLDRHYALDQNIAGIGALLRLVRESKGRVQLARTVDDLTRARHDGAFAAVLHLADADAIDTDLETLCLFHAAGVRSLAITWSRQNSFGYGVPYHSPGTPDIGPGLTEAGTRLVSACNDLGILVDLAHLNTAGFWDVAACSQAPLVVTHGAAHTLSPTSRALTNDQITAIADSGGVIGVSLEGVVPSPAGIVSDVMDQIRYLIDRAGPDHVALGSDLYRSPNADYPSGAMLLPRLLAALHDAGYDDEVMTGIAHANWLRVLHATW</sequence>
<dbReference type="PANTHER" id="PTHR10443:SF12">
    <property type="entry name" value="DIPEPTIDASE"/>
    <property type="match status" value="1"/>
</dbReference>
<comment type="caution">
    <text evidence="1">The sequence shown here is derived from an EMBL/GenBank/DDBJ whole genome shotgun (WGS) entry which is preliminary data.</text>
</comment>
<dbReference type="RefSeq" id="WP_150939041.1">
    <property type="nucleotide sequence ID" value="NZ_VYTZ01000017.1"/>
</dbReference>
<dbReference type="GO" id="GO:0006508">
    <property type="term" value="P:proteolysis"/>
    <property type="evidence" value="ECO:0007669"/>
    <property type="project" value="InterPro"/>
</dbReference>
<dbReference type="SUPFAM" id="SSF51556">
    <property type="entry name" value="Metallo-dependent hydrolases"/>
    <property type="match status" value="1"/>
</dbReference>
<dbReference type="Pfam" id="PF01244">
    <property type="entry name" value="Peptidase_M19"/>
    <property type="match status" value="1"/>
</dbReference>
<keyword evidence="2" id="KW-1185">Reference proteome</keyword>
<proteinExistence type="predicted"/>
<dbReference type="InterPro" id="IPR032466">
    <property type="entry name" value="Metal_Hydrolase"/>
</dbReference>
<dbReference type="PROSITE" id="PS51365">
    <property type="entry name" value="RENAL_DIPEPTIDASE_2"/>
    <property type="match status" value="1"/>
</dbReference>
<accession>A0A5J5JVQ4</accession>
<evidence type="ECO:0000313" key="2">
    <source>
        <dbReference type="Proteomes" id="UP000327011"/>
    </source>
</evidence>
<dbReference type="GO" id="GO:0070573">
    <property type="term" value="F:metallodipeptidase activity"/>
    <property type="evidence" value="ECO:0007669"/>
    <property type="project" value="InterPro"/>
</dbReference>
<name>A0A5J5JVQ4_9ACTN</name>
<gene>
    <name evidence="1" type="ORF">F5972_32045</name>
</gene>